<evidence type="ECO:0000313" key="3">
    <source>
        <dbReference type="Proteomes" id="UP000254634"/>
    </source>
</evidence>
<feature type="transmembrane region" description="Helical" evidence="1">
    <location>
        <begin position="131"/>
        <end position="153"/>
    </location>
</feature>
<feature type="transmembrane region" description="Helical" evidence="1">
    <location>
        <begin position="95"/>
        <end position="119"/>
    </location>
</feature>
<dbReference type="EMBL" id="UHFR01000005">
    <property type="protein sequence ID" value="SUN77037.1"/>
    <property type="molecule type" value="Genomic_DNA"/>
</dbReference>
<sequence>MKKPTYFYVLLVLSSVSYLWSLISFFGNKAKIEYGPTGNADVDKMYKELGTFTSRLADQNRNTLSLIIVLVSILLLAAVWFFLLKKDIVKASYIYLGQLVLSLIYSVYVYMAGSALLSIFTTDLGRQTGSFSLKLGLGIGIVMFLVFAGIVLFKLFRYQNAKEEIAES</sequence>
<evidence type="ECO:0000313" key="2">
    <source>
        <dbReference type="EMBL" id="SUN77037.1"/>
    </source>
</evidence>
<dbReference type="STRING" id="1123307.GCA_000380065_00934"/>
<reference evidence="2" key="1">
    <citation type="submission" date="2018-06" db="EMBL/GenBank/DDBJ databases">
        <authorList>
            <consortium name="Pathogen Informatics"/>
            <person name="Doyle S."/>
        </authorList>
    </citation>
    <scope>NUCLEOTIDE SEQUENCE [LARGE SCALE GENOMIC DNA]</scope>
    <source>
        <strain evidence="2">NCTC13765</strain>
    </source>
</reference>
<feature type="transmembrane region" description="Helical" evidence="1">
    <location>
        <begin position="64"/>
        <end position="83"/>
    </location>
</feature>
<keyword evidence="1" id="KW-1133">Transmembrane helix</keyword>
<keyword evidence="1" id="KW-0812">Transmembrane</keyword>
<protein>
    <submittedName>
        <fullName evidence="2">Major facilitator superfamily permease</fullName>
    </submittedName>
</protein>
<feature type="transmembrane region" description="Helical" evidence="1">
    <location>
        <begin position="7"/>
        <end position="27"/>
    </location>
</feature>
<evidence type="ECO:0000256" key="1">
    <source>
        <dbReference type="SAM" id="Phobius"/>
    </source>
</evidence>
<gene>
    <name evidence="2" type="ORF">NCTC13765_01559</name>
</gene>
<proteinExistence type="predicted"/>
<name>A0A380L0W4_9STRE</name>
<dbReference type="RefSeq" id="WP_018371632.1">
    <property type="nucleotide sequence ID" value="NZ_UHFR01000005.1"/>
</dbReference>
<organism evidence="2 3">
    <name type="scientific">Streptococcus massiliensis</name>
    <dbReference type="NCBI Taxonomy" id="313439"/>
    <lineage>
        <taxon>Bacteria</taxon>
        <taxon>Bacillati</taxon>
        <taxon>Bacillota</taxon>
        <taxon>Bacilli</taxon>
        <taxon>Lactobacillales</taxon>
        <taxon>Streptococcaceae</taxon>
        <taxon>Streptococcus</taxon>
    </lineage>
</organism>
<accession>A0A380L0W4</accession>
<keyword evidence="3" id="KW-1185">Reference proteome</keyword>
<dbReference type="Proteomes" id="UP000254634">
    <property type="component" value="Unassembled WGS sequence"/>
</dbReference>
<dbReference type="AlphaFoldDB" id="A0A380L0W4"/>
<keyword evidence="1" id="KW-0472">Membrane</keyword>